<dbReference type="Pfam" id="PF17042">
    <property type="entry name" value="NBD_C"/>
    <property type="match status" value="1"/>
</dbReference>
<feature type="domain" description="Four-carbon acid sugar kinase N-terminal" evidence="7">
    <location>
        <begin position="15"/>
        <end position="252"/>
    </location>
</feature>
<dbReference type="Gene3D" id="3.40.50.10840">
    <property type="entry name" value="Putative sugar-binding, N-terminal domain"/>
    <property type="match status" value="1"/>
</dbReference>
<evidence type="ECO:0000313" key="10">
    <source>
        <dbReference type="Proteomes" id="UP001056855"/>
    </source>
</evidence>
<dbReference type="SUPFAM" id="SSF142764">
    <property type="entry name" value="YgbK-like"/>
    <property type="match status" value="1"/>
</dbReference>
<evidence type="ECO:0000256" key="1">
    <source>
        <dbReference type="ARBA" id="ARBA00005715"/>
    </source>
</evidence>
<name>A0A9E7SVD4_9EURY</name>
<dbReference type="InterPro" id="IPR042213">
    <property type="entry name" value="NBD_C_sf"/>
</dbReference>
<dbReference type="GO" id="GO:0005524">
    <property type="term" value="F:ATP binding"/>
    <property type="evidence" value="ECO:0007669"/>
    <property type="project" value="UniProtKB-KW"/>
</dbReference>
<dbReference type="AlphaFoldDB" id="A0A9E7SVD4"/>
<feature type="domain" description="Four-carbon acid sugar kinase nucleotide binding" evidence="8">
    <location>
        <begin position="283"/>
        <end position="452"/>
    </location>
</feature>
<evidence type="ECO:0000256" key="5">
    <source>
        <dbReference type="ARBA" id="ARBA00022840"/>
    </source>
</evidence>
<evidence type="ECO:0008006" key="11">
    <source>
        <dbReference type="Google" id="ProtNLM"/>
    </source>
</evidence>
<proteinExistence type="inferred from homology"/>
<evidence type="ECO:0000256" key="4">
    <source>
        <dbReference type="ARBA" id="ARBA00022777"/>
    </source>
</evidence>
<evidence type="ECO:0000256" key="2">
    <source>
        <dbReference type="ARBA" id="ARBA00022679"/>
    </source>
</evidence>
<evidence type="ECO:0000259" key="7">
    <source>
        <dbReference type="Pfam" id="PF07005"/>
    </source>
</evidence>
<evidence type="ECO:0000259" key="8">
    <source>
        <dbReference type="Pfam" id="PF17042"/>
    </source>
</evidence>
<sequence length="471" mass="50804">MTDETTRSNDDLLMAFYGDDFTGSTDALEGLADNGVRALLFVDDPPTPEELKQFDDLDALGVAGASRSMTLPEMTEELRPAFEMLSNLDVPIVHYKVCSTFDSAPDVGSIGHAIDIGQAEYDSSIVPVTQGTEVPHGRYVAFSNLFAVQNGDTYRIDRHPTMRDHPVTPMREGDLRRHLAEQTDRSIGRVDIKDLDSVTTAESALEDASEEGEIVVFDALDTDHLEVIGRVLWDRANKAFGPLFMVGSSGVQHHSLVHAWEEDDLIDREDRLYRKRDSVDTLLVVAGSASSTTAAQIDWASGNGFLDIRLDTEALVDPDAATNARSSAVKTAVDAIEDGQSVVLYSAHGPGDLALENTRKHYDSLDVDGTLETRLGREQGAILREVLERTGLTRACVAGGDTSSHAIPQLDIRALEAIAPVGPGAPLCRVHADESTFDGLELALKGGQIGTRNEDADYFGAVRDGGVAVDG</sequence>
<dbReference type="Gene3D" id="3.40.980.20">
    <property type="entry name" value="Four-carbon acid sugar kinase, nucleotide binding domain"/>
    <property type="match status" value="1"/>
</dbReference>
<dbReference type="Pfam" id="PF07005">
    <property type="entry name" value="SBD_N"/>
    <property type="match status" value="1"/>
</dbReference>
<reference evidence="9" key="1">
    <citation type="submission" date="2022-06" db="EMBL/GenBank/DDBJ databases">
        <title>Diverse halophilic archaea isolated from saline environments.</title>
        <authorList>
            <person name="Cui H.-L."/>
        </authorList>
    </citation>
    <scope>NUCLEOTIDE SEQUENCE</scope>
    <source>
        <strain evidence="9">WLHS1</strain>
        <plasmid evidence="9">unnamed1</plasmid>
    </source>
</reference>
<dbReference type="GO" id="GO:0016301">
    <property type="term" value="F:kinase activity"/>
    <property type="evidence" value="ECO:0007669"/>
    <property type="project" value="UniProtKB-KW"/>
</dbReference>
<keyword evidence="4" id="KW-0418">Kinase</keyword>
<dbReference type="Proteomes" id="UP001056855">
    <property type="component" value="Plasmid unnamed1"/>
</dbReference>
<evidence type="ECO:0000313" key="9">
    <source>
        <dbReference type="EMBL" id="UTF55749.1"/>
    </source>
</evidence>
<comment type="similarity">
    <text evidence="1">Belongs to the four-carbon acid sugar kinase family.</text>
</comment>
<evidence type="ECO:0000256" key="3">
    <source>
        <dbReference type="ARBA" id="ARBA00022741"/>
    </source>
</evidence>
<organism evidence="9 10">
    <name type="scientific">Natronosalvus rutilus</name>
    <dbReference type="NCBI Taxonomy" id="2953753"/>
    <lineage>
        <taxon>Archaea</taxon>
        <taxon>Methanobacteriati</taxon>
        <taxon>Methanobacteriota</taxon>
        <taxon>Stenosarchaea group</taxon>
        <taxon>Halobacteria</taxon>
        <taxon>Halobacteriales</taxon>
        <taxon>Natrialbaceae</taxon>
        <taxon>Natronosalvus</taxon>
    </lineage>
</organism>
<protein>
    <recommendedName>
        <fullName evidence="11">Four-carbon acid sugar kinase family protein</fullName>
    </recommendedName>
</protein>
<accession>A0A9E7SVD4</accession>
<dbReference type="GeneID" id="73292148"/>
<keyword evidence="6" id="KW-0119">Carbohydrate metabolism</keyword>
<keyword evidence="9" id="KW-0614">Plasmid</keyword>
<keyword evidence="3" id="KW-0547">Nucleotide-binding</keyword>
<dbReference type="RefSeq" id="WP_254161093.1">
    <property type="nucleotide sequence ID" value="NZ_CP100356.1"/>
</dbReference>
<gene>
    <name evidence="9" type="ORF">NGM29_18840</name>
</gene>
<keyword evidence="10" id="KW-1185">Reference proteome</keyword>
<dbReference type="InterPro" id="IPR010737">
    <property type="entry name" value="4-carb_acid_sugar_kinase_N"/>
</dbReference>
<dbReference type="KEGG" id="sawl:NGM29_18840"/>
<evidence type="ECO:0000256" key="6">
    <source>
        <dbReference type="ARBA" id="ARBA00023277"/>
    </source>
</evidence>
<keyword evidence="2" id="KW-0808">Transferase</keyword>
<geneLocation type="plasmid" evidence="9 10">
    <name>unnamed1</name>
</geneLocation>
<keyword evidence="5" id="KW-0067">ATP-binding</keyword>
<dbReference type="InterPro" id="IPR037051">
    <property type="entry name" value="4-carb_acid_sugar_kinase_N_sf"/>
</dbReference>
<dbReference type="InterPro" id="IPR031475">
    <property type="entry name" value="NBD_C"/>
</dbReference>
<dbReference type="EMBL" id="CP100356">
    <property type="protein sequence ID" value="UTF55749.1"/>
    <property type="molecule type" value="Genomic_DNA"/>
</dbReference>